<dbReference type="Gene3D" id="1.10.20.10">
    <property type="entry name" value="Histone, subunit A"/>
    <property type="match status" value="1"/>
</dbReference>
<organism evidence="1 2">
    <name type="scientific">Trifolium pratense</name>
    <name type="common">Red clover</name>
    <dbReference type="NCBI Taxonomy" id="57577"/>
    <lineage>
        <taxon>Eukaryota</taxon>
        <taxon>Viridiplantae</taxon>
        <taxon>Streptophyta</taxon>
        <taxon>Embryophyta</taxon>
        <taxon>Tracheophyta</taxon>
        <taxon>Spermatophyta</taxon>
        <taxon>Magnoliopsida</taxon>
        <taxon>eudicotyledons</taxon>
        <taxon>Gunneridae</taxon>
        <taxon>Pentapetalae</taxon>
        <taxon>rosids</taxon>
        <taxon>fabids</taxon>
        <taxon>Fabales</taxon>
        <taxon>Fabaceae</taxon>
        <taxon>Papilionoideae</taxon>
        <taxon>50 kb inversion clade</taxon>
        <taxon>NPAAA clade</taxon>
        <taxon>Hologalegina</taxon>
        <taxon>IRL clade</taxon>
        <taxon>Trifolieae</taxon>
        <taxon>Trifolium</taxon>
    </lineage>
</organism>
<gene>
    <name evidence="1" type="ORF">L195_g051896</name>
</gene>
<evidence type="ECO:0000313" key="1">
    <source>
        <dbReference type="EMBL" id="PNX60377.1"/>
    </source>
</evidence>
<reference evidence="1 2" key="2">
    <citation type="journal article" date="2017" name="Front. Plant Sci.">
        <title>Gene Classification and Mining of Molecular Markers Useful in Red Clover (Trifolium pratense) Breeding.</title>
        <authorList>
            <person name="Istvanek J."/>
            <person name="Dluhosova J."/>
            <person name="Dluhos P."/>
            <person name="Patkova L."/>
            <person name="Nedelnik J."/>
            <person name="Repkova J."/>
        </authorList>
    </citation>
    <scope>NUCLEOTIDE SEQUENCE [LARGE SCALE GENOMIC DNA]</scope>
    <source>
        <strain evidence="2">cv. Tatra</strain>
        <tissue evidence="1">Young leaves</tissue>
    </source>
</reference>
<sequence length="169" mass="19507">MAKGSWKNCEPTEKRVLGRRVINVFRKKIPSIYFPWAKHVYLLRKKVELDLELSTLGLRKIARYVLSMRNELARIASEIAAANSETTEIQVPEIEAAVNQLFPKQLAEGALQHALEAMNYYQSQKDDNQPDNLLGQVERILAVRLDPVYDDHHDEETHTTQVERPNEDQ</sequence>
<dbReference type="Proteomes" id="UP000236291">
    <property type="component" value="Unassembled WGS sequence"/>
</dbReference>
<dbReference type="EMBL" id="ASHM01082627">
    <property type="protein sequence ID" value="PNX60377.1"/>
    <property type="molecule type" value="Genomic_DNA"/>
</dbReference>
<comment type="caution">
    <text evidence="1">The sequence shown here is derived from an EMBL/GenBank/DDBJ whole genome shotgun (WGS) entry which is preliminary data.</text>
</comment>
<protein>
    <submittedName>
        <fullName evidence="1">Uncharacterized protein</fullName>
    </submittedName>
</protein>
<proteinExistence type="predicted"/>
<dbReference type="InterPro" id="IPR009072">
    <property type="entry name" value="Histone-fold"/>
</dbReference>
<dbReference type="AlphaFoldDB" id="A0A2K3K256"/>
<accession>A0A2K3K256</accession>
<dbReference type="GO" id="GO:0046982">
    <property type="term" value="F:protein heterodimerization activity"/>
    <property type="evidence" value="ECO:0007669"/>
    <property type="project" value="InterPro"/>
</dbReference>
<name>A0A2K3K256_TRIPR</name>
<reference evidence="1 2" key="1">
    <citation type="journal article" date="2014" name="Am. J. Bot.">
        <title>Genome assembly and annotation for red clover (Trifolium pratense; Fabaceae).</title>
        <authorList>
            <person name="Istvanek J."/>
            <person name="Jaros M."/>
            <person name="Krenek A."/>
            <person name="Repkova J."/>
        </authorList>
    </citation>
    <scope>NUCLEOTIDE SEQUENCE [LARGE SCALE GENOMIC DNA]</scope>
    <source>
        <strain evidence="2">cv. Tatra</strain>
        <tissue evidence="1">Young leaves</tissue>
    </source>
</reference>
<evidence type="ECO:0000313" key="2">
    <source>
        <dbReference type="Proteomes" id="UP000236291"/>
    </source>
</evidence>
<dbReference type="SUPFAM" id="SSF47113">
    <property type="entry name" value="Histone-fold"/>
    <property type="match status" value="1"/>
</dbReference>